<reference evidence="5" key="1">
    <citation type="submission" date="2020-01" db="EMBL/GenBank/DDBJ databases">
        <authorList>
            <person name="Meier V. D."/>
            <person name="Meier V D."/>
        </authorList>
    </citation>
    <scope>NUCLEOTIDE SEQUENCE</scope>
    <source>
        <strain evidence="5">HLG_WM_MAG_03</strain>
    </source>
</reference>
<keyword evidence="3" id="KW-0368">Histidine biosynthesis</keyword>
<evidence type="ECO:0000256" key="2">
    <source>
        <dbReference type="ARBA" id="ARBA00022605"/>
    </source>
</evidence>
<proteinExistence type="predicted"/>
<comment type="pathway">
    <text evidence="1">Amino-acid biosynthesis; L-histidine biosynthesis; L-histidine from 5-phospho-alpha-D-ribose 1-diphosphate: step 6/9.</text>
</comment>
<gene>
    <name evidence="5" type="ORF">HELGO_WM67215</name>
</gene>
<dbReference type="PROSITE" id="PS00955">
    <property type="entry name" value="IGP_DEHYDRATASE_2"/>
    <property type="match status" value="1"/>
</dbReference>
<dbReference type="PANTHER" id="PTHR23133:SF2">
    <property type="entry name" value="IMIDAZOLEGLYCEROL-PHOSPHATE DEHYDRATASE"/>
    <property type="match status" value="1"/>
</dbReference>
<dbReference type="Gene3D" id="3.30.230.40">
    <property type="entry name" value="Imidazole glycerol phosphate dehydratase, domain 1"/>
    <property type="match status" value="1"/>
</dbReference>
<keyword evidence="2" id="KW-0028">Amino-acid biosynthesis</keyword>
<evidence type="ECO:0000256" key="1">
    <source>
        <dbReference type="ARBA" id="ARBA00005047"/>
    </source>
</evidence>
<organism evidence="5">
    <name type="scientific">uncultured Sulfurovum sp</name>
    <dbReference type="NCBI Taxonomy" id="269237"/>
    <lineage>
        <taxon>Bacteria</taxon>
        <taxon>Pseudomonadati</taxon>
        <taxon>Campylobacterota</taxon>
        <taxon>Epsilonproteobacteria</taxon>
        <taxon>Campylobacterales</taxon>
        <taxon>Sulfurovaceae</taxon>
        <taxon>Sulfurovum</taxon>
        <taxon>environmental samples</taxon>
    </lineage>
</organism>
<dbReference type="EC" id="4.2.1.19" evidence="5"/>
<keyword evidence="4 5" id="KW-0456">Lyase</keyword>
<dbReference type="Pfam" id="PF00475">
    <property type="entry name" value="IGPD"/>
    <property type="match status" value="1"/>
</dbReference>
<dbReference type="EMBL" id="CACVAR010000420">
    <property type="protein sequence ID" value="CAA6827357.1"/>
    <property type="molecule type" value="Genomic_DNA"/>
</dbReference>
<dbReference type="InterPro" id="IPR020565">
    <property type="entry name" value="ImidazoleglycerP_deHydtase_CS"/>
</dbReference>
<feature type="non-terminal residue" evidence="5">
    <location>
        <position position="1"/>
    </location>
</feature>
<dbReference type="SUPFAM" id="SSF54211">
    <property type="entry name" value="Ribosomal protein S5 domain 2-like"/>
    <property type="match status" value="1"/>
</dbReference>
<dbReference type="AlphaFoldDB" id="A0A6S6UAP9"/>
<accession>A0A6S6UAP9</accession>
<evidence type="ECO:0000256" key="3">
    <source>
        <dbReference type="ARBA" id="ARBA00023102"/>
    </source>
</evidence>
<dbReference type="GO" id="GO:0004424">
    <property type="term" value="F:imidazoleglycerol-phosphate dehydratase activity"/>
    <property type="evidence" value="ECO:0007669"/>
    <property type="project" value="UniProtKB-EC"/>
</dbReference>
<dbReference type="UniPathway" id="UPA00031">
    <property type="reaction ID" value="UER00011"/>
</dbReference>
<dbReference type="InterPro" id="IPR020568">
    <property type="entry name" value="Ribosomal_Su5_D2-typ_SF"/>
</dbReference>
<name>A0A6S6UAP9_9BACT</name>
<dbReference type="PANTHER" id="PTHR23133">
    <property type="entry name" value="IMIDAZOLEGLYCEROL-PHOSPHATE DEHYDRATASE HIS7"/>
    <property type="match status" value="1"/>
</dbReference>
<evidence type="ECO:0000313" key="5">
    <source>
        <dbReference type="EMBL" id="CAA6827357.1"/>
    </source>
</evidence>
<evidence type="ECO:0000256" key="4">
    <source>
        <dbReference type="ARBA" id="ARBA00023239"/>
    </source>
</evidence>
<protein>
    <submittedName>
        <fullName evidence="5">Imidazoleglycerol-phosphate dehydratase (EC)</fullName>
        <ecNumber evidence="5">4.2.1.19</ecNumber>
    </submittedName>
</protein>
<dbReference type="InterPro" id="IPR038494">
    <property type="entry name" value="IGPD_sf"/>
</dbReference>
<dbReference type="InterPro" id="IPR000807">
    <property type="entry name" value="ImidazoleglycerolP_deHydtase"/>
</dbReference>
<dbReference type="GO" id="GO:0000105">
    <property type="term" value="P:L-histidine biosynthetic process"/>
    <property type="evidence" value="ECO:0007669"/>
    <property type="project" value="UniProtKB-UniPathway"/>
</dbReference>
<sequence>NASMTVHLICQRGTNKHHRIEAAFKALAVALRRGASINENAGVPSTKGVL</sequence>